<dbReference type="PANTHER" id="PTHR30383">
    <property type="entry name" value="THIOESTERASE 1/PROTEASE 1/LYSOPHOSPHOLIPASE L1"/>
    <property type="match status" value="1"/>
</dbReference>
<organism evidence="1 2">
    <name type="scientific">Gimesia panareensis</name>
    <dbReference type="NCBI Taxonomy" id="2527978"/>
    <lineage>
        <taxon>Bacteria</taxon>
        <taxon>Pseudomonadati</taxon>
        <taxon>Planctomycetota</taxon>
        <taxon>Planctomycetia</taxon>
        <taxon>Planctomycetales</taxon>
        <taxon>Planctomycetaceae</taxon>
        <taxon>Gimesia</taxon>
    </lineage>
</organism>
<dbReference type="RefSeq" id="WP_145103347.1">
    <property type="nucleotide sequence ID" value="NZ_CP036277.1"/>
</dbReference>
<dbReference type="CDD" id="cd01844">
    <property type="entry name" value="SGNH_hydrolase_like_6"/>
    <property type="match status" value="1"/>
</dbReference>
<dbReference type="AlphaFoldDB" id="A0A517Q086"/>
<proteinExistence type="predicted"/>
<dbReference type="Gene3D" id="2.60.120.260">
    <property type="entry name" value="Galactose-binding domain-like"/>
    <property type="match status" value="1"/>
</dbReference>
<dbReference type="InterPro" id="IPR032740">
    <property type="entry name" value="GxDLY"/>
</dbReference>
<dbReference type="Proteomes" id="UP000315647">
    <property type="component" value="Chromosome"/>
</dbReference>
<keyword evidence="2" id="KW-1185">Reference proteome</keyword>
<dbReference type="Pfam" id="PF14607">
    <property type="entry name" value="GxDLY"/>
    <property type="match status" value="1"/>
</dbReference>
<evidence type="ECO:0000313" key="1">
    <source>
        <dbReference type="EMBL" id="QDT25039.1"/>
    </source>
</evidence>
<accession>A0A517Q086</accession>
<protein>
    <submittedName>
        <fullName evidence="1">Uncharacterized protein</fullName>
    </submittedName>
</protein>
<dbReference type="PANTHER" id="PTHR30383:SF29">
    <property type="entry name" value="SGNH HYDROLASE-TYPE ESTERASE DOMAIN-CONTAINING PROTEIN"/>
    <property type="match status" value="1"/>
</dbReference>
<dbReference type="Pfam" id="PF14606">
    <property type="entry name" value="Lipase_GDSL_3"/>
    <property type="match status" value="1"/>
</dbReference>
<dbReference type="EMBL" id="CP037421">
    <property type="protein sequence ID" value="QDT25039.1"/>
    <property type="molecule type" value="Genomic_DNA"/>
</dbReference>
<gene>
    <name evidence="1" type="ORF">Enr10x_03330</name>
</gene>
<sequence precursor="true">MRVPQRTNWLRVSTLICLVASAAVLQAADQPITDFTTDSKDKTHWFDVKNLDVEGKGWTETESFYDRLPQKAKGVVRPPVWSLSKHSAGIAVRFVTDATTIKAKWTLTSPSLAMNHMAATGVSGLDLYVKTESGKWRWLAVGKPSKQTTTATLISGIIPGKREYMLYLPLYNGVKSVEIGIPESSQLWKAPPREPGKDKPLVFWGTSITQGGCASRTGMVHTAILGRRLNRPVINLGFSGNGRMEPEVAKLIAELDASVFIMDCLPNVQASTIKKETVPLVKTLRAAHPDTPILLVEDRTYSNAYLKPSSQERHRTSREALKAGYEQLKKEGVKHLYYLEGEKLLGDDSEDTVDSSHPTDLGFFRQADAFEEVLRPILEQQEQAK</sequence>
<dbReference type="InterPro" id="IPR051532">
    <property type="entry name" value="Ester_Hydrolysis_Enzymes"/>
</dbReference>
<dbReference type="Gene3D" id="3.40.50.1110">
    <property type="entry name" value="SGNH hydrolase"/>
    <property type="match status" value="1"/>
</dbReference>
<evidence type="ECO:0000313" key="2">
    <source>
        <dbReference type="Proteomes" id="UP000315647"/>
    </source>
</evidence>
<accession>A0A518A009</accession>
<dbReference type="SUPFAM" id="SSF52266">
    <property type="entry name" value="SGNH hydrolase"/>
    <property type="match status" value="1"/>
</dbReference>
<dbReference type="GO" id="GO:0016788">
    <property type="term" value="F:hydrolase activity, acting on ester bonds"/>
    <property type="evidence" value="ECO:0007669"/>
    <property type="project" value="UniProtKB-ARBA"/>
</dbReference>
<name>A0A517Q086_9PLAN</name>
<dbReference type="InterPro" id="IPR013830">
    <property type="entry name" value="SGNH_hydro"/>
</dbReference>
<reference evidence="1 2" key="1">
    <citation type="submission" date="2019-03" db="EMBL/GenBank/DDBJ databases">
        <title>Deep-cultivation of Planctomycetes and their phenomic and genomic characterization uncovers novel biology.</title>
        <authorList>
            <person name="Wiegand S."/>
            <person name="Jogler M."/>
            <person name="Boedeker C."/>
            <person name="Pinto D."/>
            <person name="Vollmers J."/>
            <person name="Rivas-Marin E."/>
            <person name="Kohn T."/>
            <person name="Peeters S.H."/>
            <person name="Heuer A."/>
            <person name="Rast P."/>
            <person name="Oberbeckmann S."/>
            <person name="Bunk B."/>
            <person name="Jeske O."/>
            <person name="Meyerdierks A."/>
            <person name="Storesund J.E."/>
            <person name="Kallscheuer N."/>
            <person name="Luecker S."/>
            <person name="Lage O.M."/>
            <person name="Pohl T."/>
            <person name="Merkel B.J."/>
            <person name="Hornburger P."/>
            <person name="Mueller R.-W."/>
            <person name="Bruemmer F."/>
            <person name="Labrenz M."/>
            <person name="Spormann A.M."/>
            <person name="Op den Camp H."/>
            <person name="Overmann J."/>
            <person name="Amann R."/>
            <person name="Jetten M.S.M."/>
            <person name="Mascher T."/>
            <person name="Medema M.H."/>
            <person name="Devos D.P."/>
            <person name="Kaster A.-K."/>
            <person name="Ovreas L."/>
            <person name="Rohde M."/>
            <person name="Galperin M.Y."/>
            <person name="Jogler C."/>
        </authorList>
    </citation>
    <scope>NUCLEOTIDE SEQUENCE [LARGE SCALE GENOMIC DNA]</scope>
    <source>
        <strain evidence="1 2">Enr10</strain>
    </source>
</reference>
<dbReference type="InterPro" id="IPR036514">
    <property type="entry name" value="SGNH_hydro_sf"/>
</dbReference>